<organism evidence="1 2">
    <name type="scientific">Temnothorax curvispinosus</name>
    <dbReference type="NCBI Taxonomy" id="300111"/>
    <lineage>
        <taxon>Eukaryota</taxon>
        <taxon>Metazoa</taxon>
        <taxon>Ecdysozoa</taxon>
        <taxon>Arthropoda</taxon>
        <taxon>Hexapoda</taxon>
        <taxon>Insecta</taxon>
        <taxon>Pterygota</taxon>
        <taxon>Neoptera</taxon>
        <taxon>Endopterygota</taxon>
        <taxon>Hymenoptera</taxon>
        <taxon>Apocrita</taxon>
        <taxon>Aculeata</taxon>
        <taxon>Formicoidea</taxon>
        <taxon>Formicidae</taxon>
        <taxon>Myrmicinae</taxon>
        <taxon>Temnothorax</taxon>
    </lineage>
</organism>
<name>A0A6J1RGG9_9HYME</name>
<dbReference type="Proteomes" id="UP000504618">
    <property type="component" value="Unplaced"/>
</dbReference>
<evidence type="ECO:0000313" key="2">
    <source>
        <dbReference type="RefSeq" id="XP_024893438.1"/>
    </source>
</evidence>
<dbReference type="GeneID" id="112468474"/>
<keyword evidence="1" id="KW-1185">Reference proteome</keyword>
<dbReference type="RefSeq" id="XP_024893438.1">
    <property type="nucleotide sequence ID" value="XM_025037670.1"/>
</dbReference>
<gene>
    <name evidence="2" type="primary">LOC112468474</name>
</gene>
<reference evidence="2" key="1">
    <citation type="submission" date="2025-08" db="UniProtKB">
        <authorList>
            <consortium name="RefSeq"/>
        </authorList>
    </citation>
    <scope>IDENTIFICATION</scope>
    <source>
        <tissue evidence="2">Whole body</tissue>
    </source>
</reference>
<evidence type="ECO:0000313" key="1">
    <source>
        <dbReference type="Proteomes" id="UP000504618"/>
    </source>
</evidence>
<accession>A0A6J1RGG9</accession>
<feature type="non-terminal residue" evidence="2">
    <location>
        <position position="171"/>
    </location>
</feature>
<dbReference type="AlphaFoldDB" id="A0A6J1RGG9"/>
<proteinExistence type="predicted"/>
<protein>
    <submittedName>
        <fullName evidence="2">Uncharacterized protein LOC112468474</fullName>
    </submittedName>
</protein>
<sequence length="171" mass="20293">MKTKLVHHIRVNNLLKVPTSEKQDVYNKKIYRLLGSTLTEKYPHMFWDTPSTRFKKTKNTQIWSTFVHHISMKLKKRRNRKKKIKLRLETSSETTEIAEEENLSVKDAQKELKLSIELEIRSKNEISKVKDAMDICINKYFQTERNGEKTVKDLENDIKGSRCIYNFICSI</sequence>